<evidence type="ECO:0000313" key="2">
    <source>
        <dbReference type="Proteomes" id="UP000076962"/>
    </source>
</evidence>
<reference evidence="1 2" key="1">
    <citation type="submission" date="2016-05" db="EMBL/GenBank/DDBJ databases">
        <title>Single-cell genome of chain-forming Candidatus Thiomargarita nelsonii and comparison to other large sulfur-oxidizing bacteria.</title>
        <authorList>
            <person name="Winkel M."/>
            <person name="Salman V."/>
            <person name="Woyke T."/>
            <person name="Schulz-Vogt H."/>
            <person name="Richter M."/>
            <person name="Flood B."/>
            <person name="Bailey J."/>
            <person name="Amann R."/>
            <person name="Mussmann M."/>
        </authorList>
    </citation>
    <scope>NUCLEOTIDE SEQUENCE [LARGE SCALE GENOMIC DNA]</scope>
    <source>
        <strain evidence="1 2">THI036</strain>
    </source>
</reference>
<evidence type="ECO:0000313" key="1">
    <source>
        <dbReference type="EMBL" id="OAD19327.1"/>
    </source>
</evidence>
<dbReference type="EMBL" id="LUTY01002845">
    <property type="protein sequence ID" value="OAD19327.1"/>
    <property type="molecule type" value="Genomic_DNA"/>
</dbReference>
<accession>A0A176RUB3</accession>
<comment type="caution">
    <text evidence="1">The sequence shown here is derived from an EMBL/GenBank/DDBJ whole genome shotgun (WGS) entry which is preliminary data.</text>
</comment>
<gene>
    <name evidence="1" type="ORF">THIOM_005045</name>
</gene>
<dbReference type="Proteomes" id="UP000076962">
    <property type="component" value="Unassembled WGS sequence"/>
</dbReference>
<sequence length="93" mass="10969">MEERYNREKAEAIDALLNDEWFKNEMLATEQAEFLKQKIEGTPALYNRYLENGFDAPLIKNPFRHFVANKYLSAYKDLETWCEANGIDLENFA</sequence>
<dbReference type="AlphaFoldDB" id="A0A176RUB3"/>
<organism evidence="1 2">
    <name type="scientific">Candidatus Thiomargarita nelsonii</name>
    <dbReference type="NCBI Taxonomy" id="1003181"/>
    <lineage>
        <taxon>Bacteria</taxon>
        <taxon>Pseudomonadati</taxon>
        <taxon>Pseudomonadota</taxon>
        <taxon>Gammaproteobacteria</taxon>
        <taxon>Thiotrichales</taxon>
        <taxon>Thiotrichaceae</taxon>
        <taxon>Thiomargarita</taxon>
    </lineage>
</organism>
<proteinExistence type="predicted"/>
<name>A0A176RUB3_9GAMM</name>
<keyword evidence="2" id="KW-1185">Reference proteome</keyword>
<protein>
    <submittedName>
        <fullName evidence="1">Uncharacterized protein</fullName>
    </submittedName>
</protein>